<accession>A0A3G4VCF7</accession>
<name>A0A3G4VCF7_9VIBR</name>
<proteinExistence type="predicted"/>
<sequence length="79" mass="8466">MGCKEALRLEDKTVISATATAVTLNVTPAEAGILFQRALNALLVDSCLRRNDEPWVVGIALGERPPMQAPGYKSDNALI</sequence>
<organism evidence="1 2">
    <name type="scientific">Vibrio mediterranei</name>
    <dbReference type="NCBI Taxonomy" id="689"/>
    <lineage>
        <taxon>Bacteria</taxon>
        <taxon>Pseudomonadati</taxon>
        <taxon>Pseudomonadota</taxon>
        <taxon>Gammaproteobacteria</taxon>
        <taxon>Vibrionales</taxon>
        <taxon>Vibrionaceae</taxon>
        <taxon>Vibrio</taxon>
    </lineage>
</organism>
<dbReference type="Proteomes" id="UP000279760">
    <property type="component" value="Chromosome 1"/>
</dbReference>
<evidence type="ECO:0000313" key="1">
    <source>
        <dbReference type="EMBL" id="AYV22486.1"/>
    </source>
</evidence>
<evidence type="ECO:0000313" key="2">
    <source>
        <dbReference type="Proteomes" id="UP000279760"/>
    </source>
</evidence>
<gene>
    <name evidence="1" type="ORF">ECB94_15085</name>
</gene>
<protein>
    <submittedName>
        <fullName evidence="1">Uncharacterized protein</fullName>
    </submittedName>
</protein>
<dbReference type="AlphaFoldDB" id="A0A3G4VCF7"/>
<dbReference type="EMBL" id="CP033577">
    <property type="protein sequence ID" value="AYV22486.1"/>
    <property type="molecule type" value="Genomic_DNA"/>
</dbReference>
<reference evidence="1 2" key="1">
    <citation type="submission" date="2018-11" db="EMBL/GenBank/DDBJ databases">
        <title>Complete Genome Sequence of Vbrio mediterranei 117-T6: a Potential Pathogen Bacteria Isolated from the Conchocelis of Pyropia.</title>
        <authorList>
            <person name="Liu Q."/>
        </authorList>
    </citation>
    <scope>NUCLEOTIDE SEQUENCE [LARGE SCALE GENOMIC DNA]</scope>
    <source>
        <strain evidence="1 2">117-T6</strain>
    </source>
</reference>